<name>A0A212LLT2_9HYPH</name>
<sequence length="153" mass="16590">MLKVMIRYSLVCSNAHEFEGWFRSSEDFDAQSSAGLCACPECGSTSVAKALMRPNVATSEAKAVVPAAARDKQQVAIPPEAREFLEKLKEIKAALLDGSENVGKRFAEEARRIHFGEAPARAVHGEATQEDARALVEEGIDILPLPVLPGERN</sequence>
<accession>A0A212LLT2</accession>
<proteinExistence type="predicted"/>
<gene>
    <name evidence="1" type="ORF">KL86PLE_70199</name>
</gene>
<reference evidence="1" key="1">
    <citation type="submission" date="2016-08" db="EMBL/GenBank/DDBJ databases">
        <authorList>
            <person name="Seilhamer J.J."/>
        </authorList>
    </citation>
    <scope>NUCLEOTIDE SEQUENCE</scope>
    <source>
        <strain evidence="1">86</strain>
    </source>
</reference>
<dbReference type="EMBL" id="FMJD01000011">
    <property type="protein sequence ID" value="SCM78497.1"/>
    <property type="molecule type" value="Genomic_DNA"/>
</dbReference>
<dbReference type="Pfam" id="PF06676">
    <property type="entry name" value="DUF1178"/>
    <property type="match status" value="1"/>
</dbReference>
<evidence type="ECO:0008006" key="2">
    <source>
        <dbReference type="Google" id="ProtNLM"/>
    </source>
</evidence>
<dbReference type="PIRSF" id="PIRSF032131">
    <property type="entry name" value="UCP032131"/>
    <property type="match status" value="1"/>
</dbReference>
<evidence type="ECO:0000313" key="1">
    <source>
        <dbReference type="EMBL" id="SCM78497.1"/>
    </source>
</evidence>
<dbReference type="RefSeq" id="WP_342588538.1">
    <property type="nucleotide sequence ID" value="NZ_LT608334.1"/>
</dbReference>
<protein>
    <recommendedName>
        <fullName evidence="2">DUF1178 family protein</fullName>
    </recommendedName>
</protein>
<dbReference type="AlphaFoldDB" id="A0A212LLT2"/>
<dbReference type="InterPro" id="IPR009562">
    <property type="entry name" value="DUF1178"/>
</dbReference>
<organism evidence="1">
    <name type="scientific">uncultured Pleomorphomonas sp</name>
    <dbReference type="NCBI Taxonomy" id="442121"/>
    <lineage>
        <taxon>Bacteria</taxon>
        <taxon>Pseudomonadati</taxon>
        <taxon>Pseudomonadota</taxon>
        <taxon>Alphaproteobacteria</taxon>
        <taxon>Hyphomicrobiales</taxon>
        <taxon>Pleomorphomonadaceae</taxon>
        <taxon>Pleomorphomonas</taxon>
        <taxon>environmental samples</taxon>
    </lineage>
</organism>